<evidence type="ECO:0000313" key="1">
    <source>
        <dbReference type="EMBL" id="RBQ28404.1"/>
    </source>
</evidence>
<dbReference type="NCBIfam" id="TIGR01630">
    <property type="entry name" value="psiM2_ORF9"/>
    <property type="match status" value="1"/>
</dbReference>
<protein>
    <submittedName>
        <fullName evidence="1">Uncharacterized protein</fullName>
    </submittedName>
</protein>
<dbReference type="OrthoDB" id="378710at2"/>
<evidence type="ECO:0000313" key="2">
    <source>
        <dbReference type="Proteomes" id="UP000252669"/>
    </source>
</evidence>
<accession>A0A366MS24</accession>
<comment type="caution">
    <text evidence="1">The sequence shown here is derived from an EMBL/GenBank/DDBJ whole genome shotgun (WGS) entry which is preliminary data.</text>
</comment>
<dbReference type="AlphaFoldDB" id="A0A366MS24"/>
<dbReference type="Gene3D" id="3.40.50.300">
    <property type="entry name" value="P-loop containing nucleotide triphosphate hydrolases"/>
    <property type="match status" value="1"/>
</dbReference>
<dbReference type="EMBL" id="PDKB01000016">
    <property type="protein sequence ID" value="RBQ28404.1"/>
    <property type="molecule type" value="Genomic_DNA"/>
</dbReference>
<dbReference type="Proteomes" id="UP000252669">
    <property type="component" value="Unassembled WGS sequence"/>
</dbReference>
<dbReference type="RefSeq" id="WP_113894955.1">
    <property type="nucleotide sequence ID" value="NZ_JANJGA010000015.1"/>
</dbReference>
<gene>
    <name evidence="1" type="ORF">CRU91_09290</name>
</gene>
<proteinExistence type="predicted"/>
<name>A0A366MS24_9BACT</name>
<sequence length="532" mass="62326">MLLDYSDLKNRLAVLQAQNDSGKNKRVEKAKNEFRFFVENYLPHYLDHNKKETSSFRKEFYKDIKEFEKNRINEFLAFRGSAKTTMGSRALCMWRSIRKIHKYAIQVSDGAELATENLEAIQLEFEENKRLKADFLIQKGWVWKAKVFIVNIEGHFIKYQAFGSGTRIRGKNFMGSRPDDIYCDDLENDVNIENPDQRDKLYKWIIKVLFKLSNRNKPYNIWFLGTVLHYDSPLMRLSQRVDVSTHIYPGIITFPKNIDLWEKLYGIAKNSDIKKAYSFYLENIELLQEGLKVDDTSWLSLGIDMDYPVIFSLMLDYFEDPKAFNEEIQMSSHDEASQIFKMQYYSYLPADLVYYMGVDSALGKTKGDFAAITILGFSPSLNKYFIVDGFIARIHPDEVTIRMLKYAQTYYLQNIGFEIVQFQEYYKDTVQKKAIKEKIHFPVTPLANSEAGKALRIESIAPNVNDGTILFNPNMKAYNEQYIKYPKAKHDDAPDSGEMAYRVARYKTANFKDVKKVQQSLKNKFNYLKKRY</sequence>
<reference evidence="1 2" key="1">
    <citation type="submission" date="2017-10" db="EMBL/GenBank/DDBJ databases">
        <title>Genomics of the genus Arcobacter.</title>
        <authorList>
            <person name="Perez-Cataluna A."/>
            <person name="Figueras M.J."/>
        </authorList>
    </citation>
    <scope>NUCLEOTIDE SEQUENCE [LARGE SCALE GENOMIC DNA]</scope>
    <source>
        <strain evidence="1 2">CECT 9230</strain>
    </source>
</reference>
<dbReference type="InterPro" id="IPR027417">
    <property type="entry name" value="P-loop_NTPase"/>
</dbReference>
<keyword evidence="2" id="KW-1185">Reference proteome</keyword>
<dbReference type="InterPro" id="IPR006517">
    <property type="entry name" value="Phage_terminase_lsu-like_C"/>
</dbReference>
<organism evidence="1 2">
    <name type="scientific">Aliarcobacter vitoriensis</name>
    <dbReference type="NCBI Taxonomy" id="2011099"/>
    <lineage>
        <taxon>Bacteria</taxon>
        <taxon>Pseudomonadati</taxon>
        <taxon>Campylobacterota</taxon>
        <taxon>Epsilonproteobacteria</taxon>
        <taxon>Campylobacterales</taxon>
        <taxon>Arcobacteraceae</taxon>
        <taxon>Aliarcobacter</taxon>
    </lineage>
</organism>